<organism evidence="7 8">
    <name type="scientific">Pneumocystis wakefieldiae</name>
    <dbReference type="NCBI Taxonomy" id="38082"/>
    <lineage>
        <taxon>Eukaryota</taxon>
        <taxon>Fungi</taxon>
        <taxon>Dikarya</taxon>
        <taxon>Ascomycota</taxon>
        <taxon>Taphrinomycotina</taxon>
        <taxon>Pneumocystomycetes</taxon>
        <taxon>Pneumocystaceae</taxon>
        <taxon>Pneumocystis</taxon>
    </lineage>
</organism>
<evidence type="ECO:0000256" key="5">
    <source>
        <dbReference type="SAM" id="MobiDB-lite"/>
    </source>
</evidence>
<dbReference type="InterPro" id="IPR000504">
    <property type="entry name" value="RRM_dom"/>
</dbReference>
<dbReference type="OrthoDB" id="21467at2759"/>
<sequence length="297" mass="35053">MSKKRKIQENLQVSKGEPSVQKTNLLNKNEAKLKLKKKRKLNNISKKSEYKSEKHPSFDKYSKKADENESLDQNCKNDFQINHASNINELSLDNDIHMPNNTGPCSLKTFETDNFYNEKSSPQDTILKNKTQKEDFQNVQEVSRVIYLGRIPHGFYELEMKNYFEQFGTVTRIKLSRNRKTGKSKHYAFIEFESSEVAKIVAKTMNNYLLFGHILKCSVISKENIHKSIFIGANRRFKPIPWSRITMKRLEKAKTKEQWIRLQKRNNKRLKKKMSLLKKLGINYQYDKNNETSIKEY</sequence>
<evidence type="ECO:0000256" key="1">
    <source>
        <dbReference type="ARBA" id="ARBA00004604"/>
    </source>
</evidence>
<evidence type="ECO:0000313" key="8">
    <source>
        <dbReference type="Proteomes" id="UP000663699"/>
    </source>
</evidence>
<name>A0A899FYZ1_9ASCO</name>
<evidence type="ECO:0000313" key="7">
    <source>
        <dbReference type="EMBL" id="QSL65726.1"/>
    </source>
</evidence>
<feature type="region of interest" description="Disordered" evidence="5">
    <location>
        <begin position="1"/>
        <end position="66"/>
    </location>
</feature>
<evidence type="ECO:0000259" key="6">
    <source>
        <dbReference type="PROSITE" id="PS50102"/>
    </source>
</evidence>
<dbReference type="EMBL" id="CP054539">
    <property type="protein sequence ID" value="QSL65726.1"/>
    <property type="molecule type" value="Genomic_DNA"/>
</dbReference>
<gene>
    <name evidence="7" type="ORF">MERGE_000004</name>
</gene>
<dbReference type="InterPro" id="IPR012677">
    <property type="entry name" value="Nucleotide-bd_a/b_plait_sf"/>
</dbReference>
<dbReference type="Pfam" id="PF00076">
    <property type="entry name" value="RRM_1"/>
    <property type="match status" value="1"/>
</dbReference>
<protein>
    <recommendedName>
        <fullName evidence="6">RRM domain-containing protein</fullName>
    </recommendedName>
</protein>
<evidence type="ECO:0000256" key="4">
    <source>
        <dbReference type="PROSITE-ProRule" id="PRU00176"/>
    </source>
</evidence>
<accession>A0A899FYZ1</accession>
<dbReference type="SUPFAM" id="SSF54928">
    <property type="entry name" value="RNA-binding domain, RBD"/>
    <property type="match status" value="1"/>
</dbReference>
<reference evidence="7" key="1">
    <citation type="submission" date="2020-06" db="EMBL/GenBank/DDBJ databases">
        <title>Genomes of multiple members of Pneumocystis genus reveal paths to human pathogen Pneumocystis jirovecii.</title>
        <authorList>
            <person name="Cisse O.H."/>
            <person name="Ma L."/>
            <person name="Dekker J."/>
            <person name="Khil P."/>
            <person name="Jo J."/>
            <person name="Brenchley J."/>
            <person name="Blair R."/>
            <person name="Pahar B."/>
            <person name="Chabe M."/>
            <person name="Van Rompay K.A."/>
            <person name="Keesler R."/>
            <person name="Sukura A."/>
            <person name="Hirsch V."/>
            <person name="Kutty G."/>
            <person name="Liu Y."/>
            <person name="Peng L."/>
            <person name="Chen J."/>
            <person name="Song J."/>
            <person name="Weissenbacher-Lang C."/>
            <person name="Xu J."/>
            <person name="Upham N.S."/>
            <person name="Stajich J.E."/>
            <person name="Cuomo C.A."/>
            <person name="Cushion M.T."/>
            <person name="Kovacs J.A."/>
        </authorList>
    </citation>
    <scope>NUCLEOTIDE SEQUENCE</scope>
    <source>
        <strain evidence="7">2A</strain>
    </source>
</reference>
<dbReference type="GO" id="GO:0003723">
    <property type="term" value="F:RNA binding"/>
    <property type="evidence" value="ECO:0007669"/>
    <property type="project" value="UniProtKB-UniRule"/>
</dbReference>
<dbReference type="PANTHER" id="PTHR46754">
    <property type="entry name" value="MKI67 FHA DOMAIN-INTERACTING NUCLEOLAR PHOSPHOPROTEIN"/>
    <property type="match status" value="1"/>
</dbReference>
<dbReference type="Proteomes" id="UP000663699">
    <property type="component" value="Chromosome 8"/>
</dbReference>
<dbReference type="SMART" id="SM00360">
    <property type="entry name" value="RRM"/>
    <property type="match status" value="1"/>
</dbReference>
<keyword evidence="8" id="KW-1185">Reference proteome</keyword>
<dbReference type="PROSITE" id="PS50102">
    <property type="entry name" value="RRM"/>
    <property type="match status" value="1"/>
</dbReference>
<feature type="domain" description="RRM" evidence="6">
    <location>
        <begin position="144"/>
        <end position="222"/>
    </location>
</feature>
<dbReference type="AlphaFoldDB" id="A0A899FYZ1"/>
<keyword evidence="2 4" id="KW-0694">RNA-binding</keyword>
<dbReference type="GO" id="GO:0005730">
    <property type="term" value="C:nucleolus"/>
    <property type="evidence" value="ECO:0007669"/>
    <property type="project" value="UniProtKB-SubCell"/>
</dbReference>
<keyword evidence="3" id="KW-0539">Nucleus</keyword>
<dbReference type="InterPro" id="IPR035979">
    <property type="entry name" value="RBD_domain_sf"/>
</dbReference>
<evidence type="ECO:0000256" key="2">
    <source>
        <dbReference type="ARBA" id="ARBA00022884"/>
    </source>
</evidence>
<dbReference type="Gene3D" id="3.30.70.330">
    <property type="match status" value="1"/>
</dbReference>
<evidence type="ECO:0000256" key="3">
    <source>
        <dbReference type="ARBA" id="ARBA00023242"/>
    </source>
</evidence>
<dbReference type="CDD" id="cd12307">
    <property type="entry name" value="RRM_NIFK_like"/>
    <property type="match status" value="1"/>
</dbReference>
<proteinExistence type="predicted"/>
<comment type="subcellular location">
    <subcellularLocation>
        <location evidence="1">Nucleus</location>
        <location evidence="1">Nucleolus</location>
    </subcellularLocation>
</comment>
<feature type="compositionally biased region" description="Basic and acidic residues" evidence="5">
    <location>
        <begin position="46"/>
        <end position="66"/>
    </location>
</feature>